<evidence type="ECO:0000313" key="2">
    <source>
        <dbReference type="Proteomes" id="UP000472270"/>
    </source>
</evidence>
<protein>
    <submittedName>
        <fullName evidence="1">Uncharacterized protein</fullName>
    </submittedName>
</protein>
<reference evidence="1" key="1">
    <citation type="submission" date="2025-08" db="UniProtKB">
        <authorList>
            <consortium name="Ensembl"/>
        </authorList>
    </citation>
    <scope>IDENTIFICATION</scope>
</reference>
<dbReference type="Ensembl" id="ENSSRHT00000010749.1">
    <property type="protein sequence ID" value="ENSSRHP00000010407.1"/>
    <property type="gene ID" value="ENSSRHG00000005874.1"/>
</dbReference>
<name>A0A673GEE5_9TELE</name>
<dbReference type="PANTHER" id="PTHR31635">
    <property type="entry name" value="REVERSE TRANSCRIPTASE DOMAIN-CONTAINING PROTEIN-RELATED"/>
    <property type="match status" value="1"/>
</dbReference>
<sequence length="54" mass="5888">MVKTLYTNPLAVVLTGNILSKPFPLHRGTRQGCPLSPLLFALSVEPLAQSIRLD</sequence>
<proteinExistence type="predicted"/>
<dbReference type="AlphaFoldDB" id="A0A673GEE5"/>
<evidence type="ECO:0000313" key="1">
    <source>
        <dbReference type="Ensembl" id="ENSSRHP00000010407.1"/>
    </source>
</evidence>
<dbReference type="Proteomes" id="UP000472270">
    <property type="component" value="Unassembled WGS sequence"/>
</dbReference>
<accession>A0A673GEE5</accession>
<keyword evidence="2" id="KW-1185">Reference proteome</keyword>
<dbReference type="PANTHER" id="PTHR31635:SF196">
    <property type="entry name" value="REVERSE TRANSCRIPTASE DOMAIN-CONTAINING PROTEIN-RELATED"/>
    <property type="match status" value="1"/>
</dbReference>
<organism evidence="1 2">
    <name type="scientific">Sinocyclocheilus rhinocerous</name>
    <dbReference type="NCBI Taxonomy" id="307959"/>
    <lineage>
        <taxon>Eukaryota</taxon>
        <taxon>Metazoa</taxon>
        <taxon>Chordata</taxon>
        <taxon>Craniata</taxon>
        <taxon>Vertebrata</taxon>
        <taxon>Euteleostomi</taxon>
        <taxon>Actinopterygii</taxon>
        <taxon>Neopterygii</taxon>
        <taxon>Teleostei</taxon>
        <taxon>Ostariophysi</taxon>
        <taxon>Cypriniformes</taxon>
        <taxon>Cyprinidae</taxon>
        <taxon>Cyprininae</taxon>
        <taxon>Sinocyclocheilus</taxon>
    </lineage>
</organism>
<reference evidence="1" key="2">
    <citation type="submission" date="2025-09" db="UniProtKB">
        <authorList>
            <consortium name="Ensembl"/>
        </authorList>
    </citation>
    <scope>IDENTIFICATION</scope>
</reference>